<dbReference type="RefSeq" id="WP_036861747.1">
    <property type="nucleotide sequence ID" value="NZ_JRNS01000081.1"/>
</dbReference>
<protein>
    <recommendedName>
        <fullName evidence="4">Lipoprotein</fullName>
    </recommendedName>
</protein>
<organism evidence="2 3">
    <name type="scientific">Prevotella melaninogenica DNF00666</name>
    <dbReference type="NCBI Taxonomy" id="1401073"/>
    <lineage>
        <taxon>Bacteria</taxon>
        <taxon>Pseudomonadati</taxon>
        <taxon>Bacteroidota</taxon>
        <taxon>Bacteroidia</taxon>
        <taxon>Bacteroidales</taxon>
        <taxon>Prevotellaceae</taxon>
        <taxon>Prevotella</taxon>
    </lineage>
</organism>
<comment type="caution">
    <text evidence="2">The sequence shown here is derived from an EMBL/GenBank/DDBJ whole genome shotgun (WGS) entry which is preliminary data.</text>
</comment>
<feature type="signal peptide" evidence="1">
    <location>
        <begin position="1"/>
        <end position="22"/>
    </location>
</feature>
<evidence type="ECO:0000313" key="3">
    <source>
        <dbReference type="Proteomes" id="UP000029578"/>
    </source>
</evidence>
<evidence type="ECO:0000256" key="1">
    <source>
        <dbReference type="SAM" id="SignalP"/>
    </source>
</evidence>
<keyword evidence="1" id="KW-0732">Signal</keyword>
<name>A0A096CN66_9BACT</name>
<reference evidence="2 3" key="1">
    <citation type="submission" date="2014-07" db="EMBL/GenBank/DDBJ databases">
        <authorList>
            <person name="McCorrison J."/>
            <person name="Sanka R."/>
            <person name="Torralba M."/>
            <person name="Gillis M."/>
            <person name="Haft D.H."/>
            <person name="Methe B."/>
            <person name="Sutton G."/>
            <person name="Nelson K.E."/>
        </authorList>
    </citation>
    <scope>NUCLEOTIDE SEQUENCE [LARGE SCALE GENOMIC DNA]</scope>
    <source>
        <strain evidence="2 3">DNF00666</strain>
    </source>
</reference>
<evidence type="ECO:0008006" key="4">
    <source>
        <dbReference type="Google" id="ProtNLM"/>
    </source>
</evidence>
<accession>A0A096CN66</accession>
<dbReference type="AlphaFoldDB" id="A0A096CN66"/>
<proteinExistence type="predicted"/>
<gene>
    <name evidence="2" type="ORF">HMPREF0661_01145</name>
</gene>
<sequence>MKQHSMKLLPLVFVAISTVAYMSCSGCSSRGVGHYDTTLVDTMLAVDLDSNSSGDGTYVSSWTYLNDSAVANMQSAPNKKSQITPSNRMNIRVRYLGRVGVEACMILGDGEQFAGNSYDTTNYVRVYAYGEEVGRFSYKPGISKQTDSAFVQTPEAFVECLRKYRSFKIETTTFTSGTLVYSFDAIAALAKRKQK</sequence>
<dbReference type="EMBL" id="JRNS01000081">
    <property type="protein sequence ID" value="KGF56237.1"/>
    <property type="molecule type" value="Genomic_DNA"/>
</dbReference>
<feature type="chain" id="PRO_5001926223" description="Lipoprotein" evidence="1">
    <location>
        <begin position="23"/>
        <end position="195"/>
    </location>
</feature>
<evidence type="ECO:0000313" key="2">
    <source>
        <dbReference type="EMBL" id="KGF56237.1"/>
    </source>
</evidence>
<dbReference type="Proteomes" id="UP000029578">
    <property type="component" value="Unassembled WGS sequence"/>
</dbReference>